<gene>
    <name evidence="4" type="ORF">R3P38DRAFT_3530641</name>
</gene>
<evidence type="ECO:0000313" key="5">
    <source>
        <dbReference type="Proteomes" id="UP001362999"/>
    </source>
</evidence>
<dbReference type="InterPro" id="IPR000719">
    <property type="entry name" value="Prot_kinase_dom"/>
</dbReference>
<accession>A0AAW0BJN8</accession>
<dbReference type="InterPro" id="IPR011009">
    <property type="entry name" value="Kinase-like_dom_sf"/>
</dbReference>
<dbReference type="Pfam" id="PF07714">
    <property type="entry name" value="PK_Tyr_Ser-Thr"/>
    <property type="match status" value="1"/>
</dbReference>
<dbReference type="Proteomes" id="UP001362999">
    <property type="component" value="Unassembled WGS sequence"/>
</dbReference>
<protein>
    <submittedName>
        <fullName evidence="4">Kinase domain-containing protein</fullName>
    </submittedName>
</protein>
<evidence type="ECO:0000313" key="4">
    <source>
        <dbReference type="EMBL" id="KAK7026377.1"/>
    </source>
</evidence>
<dbReference type="SUPFAM" id="SSF56112">
    <property type="entry name" value="Protein kinase-like (PK-like)"/>
    <property type="match status" value="1"/>
</dbReference>
<dbReference type="PANTHER" id="PTHR44329:SF298">
    <property type="entry name" value="MIXED LINEAGE KINASE DOMAIN-LIKE PROTEIN"/>
    <property type="match status" value="1"/>
</dbReference>
<name>A0AAW0BJN8_9AGAR</name>
<dbReference type="SMART" id="SM00220">
    <property type="entry name" value="S_TKc"/>
    <property type="match status" value="1"/>
</dbReference>
<dbReference type="EMBL" id="JAWWNJ010000032">
    <property type="protein sequence ID" value="KAK7026377.1"/>
    <property type="molecule type" value="Genomic_DNA"/>
</dbReference>
<feature type="domain" description="Protein kinase" evidence="3">
    <location>
        <begin position="582"/>
        <end position="848"/>
    </location>
</feature>
<sequence length="1034" mass="118015">MSSNPALPPISSYPWQFPLTSQVTTALHCTNRLLFSLNVLDFALDKHSVAPTQLANKHDFWYTIFDSEQNFWLWENEDEREIGRRFFPESDAHPDGRFSAGVIDGFLAHKLQAHSKPISGLGRLSHLKSGVRIRFLAWLFIVMERFVNDEMDISVCETIRTWSQFFLYFPTVSHDARELVSRQQMPIARKTNSAEAFPALYRLLFKIFVPAWPSILWALFRMLRADEPEPVLTFLSLLRDESNRDLFVWDCKDQEILSWSQQNLKIGPLLLDWHRYTSEIDPQTWTTIDSLTRVEHRLSVRHEAPLRICAFTIMVSGCLNVPPTIAEAFHISISLDPWAHIASIVGVKDPHSSTLHTIRSQQFWPSSPELHVRAQIVARDRCFEIWYTSEYTRLQRIHLICFIMNNYEVGIGCLSIPAYHTYLYSKTLQPLFAFLPATRCTSSGSIEWSTLSRCLEANSSITVLSFQSNFEALVAILKGEVHQHNKHDIVATHKWAVELSSHAVECLIYLTARLVNSLQTRDGYDTFLKYRGTEAQEMLDLLQDLLDLESFSIIRPMLFKAMWRLSRASNLYPRCFTLTGLHKVGTQVAGGGYGDIWKGLVRGQSVCVKMLRIFQESDIAIAVKEFGAEALIWRQLYHPNVLPFFGLYHIEQRLCLISPWMQNGNIMEFLRGNSPDTPRRFSMILDVANGLEYLHNQNNTIHGDLKGINILVTPSGRACITDFGLSIIVNAMTLRLTASTTANNRGTGRYYAPELFDHGVKTFASDIYAFGCVAYEIMTGQLAFRELSNDMQIILGVLKGKRPERLPSCRGTPSLDSFWELLETCWAGEKEKRPDTETIIKCLIQTPIGAATTPMKADWDEQFTAKFRRSLNMQPLLPSVNQLECMMFGEEQFKRHSFGKLFFHPTFITNDRTLEKIVGGHIKLELGGGINWWGSWDKKGETYAIKHNLSHIEIIHLSSSEVEIKSLYAGKGSVETRSSGLQTLEKFEKEPDSEHVKTVPILQCGRRIPSTIMQFTRLMVGRPIIPALQCVLEA</sequence>
<dbReference type="PROSITE" id="PS50011">
    <property type="entry name" value="PROTEIN_KINASE_DOM"/>
    <property type="match status" value="1"/>
</dbReference>
<evidence type="ECO:0000259" key="3">
    <source>
        <dbReference type="PROSITE" id="PS50011"/>
    </source>
</evidence>
<keyword evidence="4" id="KW-0418">Kinase</keyword>
<organism evidence="4 5">
    <name type="scientific">Favolaschia claudopus</name>
    <dbReference type="NCBI Taxonomy" id="2862362"/>
    <lineage>
        <taxon>Eukaryota</taxon>
        <taxon>Fungi</taxon>
        <taxon>Dikarya</taxon>
        <taxon>Basidiomycota</taxon>
        <taxon>Agaricomycotina</taxon>
        <taxon>Agaricomycetes</taxon>
        <taxon>Agaricomycetidae</taxon>
        <taxon>Agaricales</taxon>
        <taxon>Marasmiineae</taxon>
        <taxon>Mycenaceae</taxon>
        <taxon>Favolaschia</taxon>
    </lineage>
</organism>
<evidence type="ECO:0000256" key="2">
    <source>
        <dbReference type="ARBA" id="ARBA00022840"/>
    </source>
</evidence>
<keyword evidence="1" id="KW-0547">Nucleotide-binding</keyword>
<dbReference type="InterPro" id="IPR051681">
    <property type="entry name" value="Ser/Thr_Kinases-Pseudokinases"/>
</dbReference>
<keyword evidence="2" id="KW-0067">ATP-binding</keyword>
<keyword evidence="5" id="KW-1185">Reference proteome</keyword>
<dbReference type="AlphaFoldDB" id="A0AAW0BJN8"/>
<dbReference type="PANTHER" id="PTHR44329">
    <property type="entry name" value="SERINE/THREONINE-PROTEIN KINASE TNNI3K-RELATED"/>
    <property type="match status" value="1"/>
</dbReference>
<dbReference type="GO" id="GO:0005524">
    <property type="term" value="F:ATP binding"/>
    <property type="evidence" value="ECO:0007669"/>
    <property type="project" value="UniProtKB-KW"/>
</dbReference>
<dbReference type="Gene3D" id="1.10.510.10">
    <property type="entry name" value="Transferase(Phosphotransferase) domain 1"/>
    <property type="match status" value="1"/>
</dbReference>
<keyword evidence="4" id="KW-0808">Transferase</keyword>
<proteinExistence type="predicted"/>
<comment type="caution">
    <text evidence="4">The sequence shown here is derived from an EMBL/GenBank/DDBJ whole genome shotgun (WGS) entry which is preliminary data.</text>
</comment>
<dbReference type="GO" id="GO:0004674">
    <property type="term" value="F:protein serine/threonine kinase activity"/>
    <property type="evidence" value="ECO:0007669"/>
    <property type="project" value="TreeGrafter"/>
</dbReference>
<dbReference type="InterPro" id="IPR001245">
    <property type="entry name" value="Ser-Thr/Tyr_kinase_cat_dom"/>
</dbReference>
<reference evidence="4 5" key="1">
    <citation type="journal article" date="2024" name="J Genomics">
        <title>Draft genome sequencing and assembly of Favolaschia claudopus CIRM-BRFM 2984 isolated from oak limbs.</title>
        <authorList>
            <person name="Navarro D."/>
            <person name="Drula E."/>
            <person name="Chaduli D."/>
            <person name="Cazenave R."/>
            <person name="Ahrendt S."/>
            <person name="Wang J."/>
            <person name="Lipzen A."/>
            <person name="Daum C."/>
            <person name="Barry K."/>
            <person name="Grigoriev I.V."/>
            <person name="Favel A."/>
            <person name="Rosso M.N."/>
            <person name="Martin F."/>
        </authorList>
    </citation>
    <scope>NUCLEOTIDE SEQUENCE [LARGE SCALE GENOMIC DNA]</scope>
    <source>
        <strain evidence="4 5">CIRM-BRFM 2984</strain>
    </source>
</reference>
<evidence type="ECO:0000256" key="1">
    <source>
        <dbReference type="ARBA" id="ARBA00022741"/>
    </source>
</evidence>